<dbReference type="EMBL" id="CAEZTS010000035">
    <property type="protein sequence ID" value="CAB4573743.1"/>
    <property type="molecule type" value="Genomic_DNA"/>
</dbReference>
<gene>
    <name evidence="1" type="ORF">UFOPK1722_00559</name>
</gene>
<organism evidence="1">
    <name type="scientific">freshwater metagenome</name>
    <dbReference type="NCBI Taxonomy" id="449393"/>
    <lineage>
        <taxon>unclassified sequences</taxon>
        <taxon>metagenomes</taxon>
        <taxon>ecological metagenomes</taxon>
    </lineage>
</organism>
<dbReference type="AlphaFoldDB" id="A0A6J6EHD6"/>
<proteinExistence type="predicted"/>
<accession>A0A6J6EHD6</accession>
<evidence type="ECO:0000313" key="1">
    <source>
        <dbReference type="EMBL" id="CAB4573743.1"/>
    </source>
</evidence>
<reference evidence="1" key="1">
    <citation type="submission" date="2020-05" db="EMBL/GenBank/DDBJ databases">
        <authorList>
            <person name="Chiriac C."/>
            <person name="Salcher M."/>
            <person name="Ghai R."/>
            <person name="Kavagutti S V."/>
        </authorList>
    </citation>
    <scope>NUCLEOTIDE SEQUENCE</scope>
</reference>
<sequence>MTGLPPLFAGAAHVRVTPPAASTVEPNDVGAEAVLNGRAVVTAPTLFALDVSAVTRK</sequence>
<name>A0A6J6EHD6_9ZZZZ</name>
<protein>
    <submittedName>
        <fullName evidence="1">Unannotated protein</fullName>
    </submittedName>
</protein>